<dbReference type="InterPro" id="IPR029046">
    <property type="entry name" value="LolA/LolB/LppX"/>
</dbReference>
<sequence>MKILGSLLFLLLILPFPSVAEDNSHTIRSPEEILARVDQIRAPGSDFIFSVTANVNNDESINEYKVKVNSSTRSLVLYTQPIKNKGRAILLTDRNMWIYIPGTSRAMRISPQQQLVGAASNADISRVVFNIDYTPVSSMTKTQNDSEVIELELQAKEASTPYRKVVLTVKKNNFHPLKADFYSLSGKKLKSIDYLEYAPILGEQRPVKLVIRDSINTSKITTLTYADFSLEKTPEAFYQPSYLNRIK</sequence>
<keyword evidence="4" id="KW-0653">Protein transport</keyword>
<feature type="chain" id="PRO_5016569630" evidence="5">
    <location>
        <begin position="21"/>
        <end position="247"/>
    </location>
</feature>
<gene>
    <name evidence="7" type="ORF">DES54_16011</name>
</gene>
<name>A0A366HWM9_9GAMM</name>
<dbReference type="EMBL" id="QNRY01000060">
    <property type="protein sequence ID" value="RBP57726.1"/>
    <property type="molecule type" value="Genomic_DNA"/>
</dbReference>
<evidence type="ECO:0000256" key="4">
    <source>
        <dbReference type="ARBA" id="ARBA00022927"/>
    </source>
</evidence>
<feature type="domain" description="Uncharacterized protein TP-0789" evidence="6">
    <location>
        <begin position="72"/>
        <end position="245"/>
    </location>
</feature>
<proteinExistence type="predicted"/>
<accession>A0A366HWM9</accession>
<dbReference type="OrthoDB" id="368800at2"/>
<dbReference type="InterPro" id="IPR033399">
    <property type="entry name" value="TP_0789-like"/>
</dbReference>
<comment type="caution">
    <text evidence="7">The sequence shown here is derived from an EMBL/GenBank/DDBJ whole genome shotgun (WGS) entry which is preliminary data.</text>
</comment>
<keyword evidence="8" id="KW-1185">Reference proteome</keyword>
<reference evidence="7 8" key="1">
    <citation type="submission" date="2018-06" db="EMBL/GenBank/DDBJ databases">
        <title>Genomic Encyclopedia of Type Strains, Phase IV (KMG-IV): sequencing the most valuable type-strain genomes for metagenomic binning, comparative biology and taxonomic classification.</title>
        <authorList>
            <person name="Goeker M."/>
        </authorList>
    </citation>
    <scope>NUCLEOTIDE SEQUENCE [LARGE SCALE GENOMIC DNA]</scope>
    <source>
        <strain evidence="7 8">DSM 30166</strain>
    </source>
</reference>
<dbReference type="GO" id="GO:0015031">
    <property type="term" value="P:protein transport"/>
    <property type="evidence" value="ECO:0007669"/>
    <property type="project" value="UniProtKB-KW"/>
</dbReference>
<evidence type="ECO:0000313" key="7">
    <source>
        <dbReference type="EMBL" id="RBP57726.1"/>
    </source>
</evidence>
<organism evidence="7 8">
    <name type="scientific">Brenneria salicis ATCC 15712 = DSM 30166</name>
    <dbReference type="NCBI Taxonomy" id="714314"/>
    <lineage>
        <taxon>Bacteria</taxon>
        <taxon>Pseudomonadati</taxon>
        <taxon>Pseudomonadota</taxon>
        <taxon>Gammaproteobacteria</taxon>
        <taxon>Enterobacterales</taxon>
        <taxon>Pectobacteriaceae</taxon>
        <taxon>Brenneria</taxon>
    </lineage>
</organism>
<keyword evidence="7" id="KW-0449">Lipoprotein</keyword>
<evidence type="ECO:0000313" key="8">
    <source>
        <dbReference type="Proteomes" id="UP000253046"/>
    </source>
</evidence>
<feature type="signal peptide" evidence="5">
    <location>
        <begin position="1"/>
        <end position="20"/>
    </location>
</feature>
<dbReference type="InterPro" id="IPR011220">
    <property type="entry name" value="UCP028205"/>
</dbReference>
<dbReference type="SUPFAM" id="SSF89392">
    <property type="entry name" value="Prokaryotic lipoproteins and lipoprotein localization factors"/>
    <property type="match status" value="1"/>
</dbReference>
<dbReference type="Pfam" id="PF17131">
    <property type="entry name" value="LolA_like"/>
    <property type="match status" value="1"/>
</dbReference>
<comment type="subunit">
    <text evidence="1">Monomer.</text>
</comment>
<dbReference type="Proteomes" id="UP000253046">
    <property type="component" value="Unassembled WGS sequence"/>
</dbReference>
<dbReference type="CDD" id="cd16329">
    <property type="entry name" value="LolA_like"/>
    <property type="match status" value="1"/>
</dbReference>
<evidence type="ECO:0000256" key="3">
    <source>
        <dbReference type="ARBA" id="ARBA00022729"/>
    </source>
</evidence>
<keyword evidence="3 5" id="KW-0732">Signal</keyword>
<dbReference type="Gene3D" id="2.50.20.10">
    <property type="entry name" value="Lipoprotein localisation LolA/LolB/LppX"/>
    <property type="match status" value="1"/>
</dbReference>
<dbReference type="AlphaFoldDB" id="A0A366HWM9"/>
<evidence type="ECO:0000259" key="6">
    <source>
        <dbReference type="Pfam" id="PF17131"/>
    </source>
</evidence>
<dbReference type="RefSeq" id="WP_113869420.1">
    <property type="nucleotide sequence ID" value="NZ_AGJP01000001.1"/>
</dbReference>
<evidence type="ECO:0000256" key="5">
    <source>
        <dbReference type="SAM" id="SignalP"/>
    </source>
</evidence>
<evidence type="ECO:0000256" key="2">
    <source>
        <dbReference type="ARBA" id="ARBA00022448"/>
    </source>
</evidence>
<protein>
    <submittedName>
        <fullName evidence="7">Outer membrane lipoprotein-sorting protein</fullName>
    </submittedName>
</protein>
<keyword evidence="2" id="KW-0813">Transport</keyword>
<dbReference type="PIRSF" id="PIRSF028205">
    <property type="entry name" value="UCP028205"/>
    <property type="match status" value="1"/>
</dbReference>
<evidence type="ECO:0000256" key="1">
    <source>
        <dbReference type="ARBA" id="ARBA00011245"/>
    </source>
</evidence>